<accession>A0A7V1PTR5</accession>
<evidence type="ECO:0000313" key="2">
    <source>
        <dbReference type="EMBL" id="HED09091.1"/>
    </source>
</evidence>
<gene>
    <name evidence="2" type="ORF">ENJ10_00245</name>
</gene>
<dbReference type="Proteomes" id="UP000886005">
    <property type="component" value="Unassembled WGS sequence"/>
</dbReference>
<protein>
    <submittedName>
        <fullName evidence="2">Uncharacterized protein</fullName>
    </submittedName>
</protein>
<keyword evidence="1" id="KW-0732">Signal</keyword>
<sequence>MDGSKTFLRSPLLFLLTAMAFMLPGTPGLAQQSPSMEELLHLPYADCETIAGNAHRLISDFYFDDIDSMDIILNLWEEECGAVEPVLRLRILLDILENSYADSNYIFYMENYINKYENRIEAASGELYFDDYERYKVYFNYVPLRSRFDQLTRRLALDLLPEQKQGSSAYLFALLFSDNAEGFERELELPLYDGNLIKKIREKKRLKRYPWEIDLTLYAGMWSPVGAMQQNFNRDWNLGLLLGSYMNDRTRLDYGVMLHYAGDGKPFEMFVDG</sequence>
<proteinExistence type="predicted"/>
<feature type="signal peptide" evidence="1">
    <location>
        <begin position="1"/>
        <end position="30"/>
    </location>
</feature>
<dbReference type="EMBL" id="DRLD01000005">
    <property type="protein sequence ID" value="HED09091.1"/>
    <property type="molecule type" value="Genomic_DNA"/>
</dbReference>
<dbReference type="AlphaFoldDB" id="A0A7V1PTR5"/>
<reference evidence="2" key="1">
    <citation type="journal article" date="2020" name="mSystems">
        <title>Genome- and Community-Level Interaction Insights into Carbon Utilization and Element Cycling Functions of Hydrothermarchaeota in Hydrothermal Sediment.</title>
        <authorList>
            <person name="Zhou Z."/>
            <person name="Liu Y."/>
            <person name="Xu W."/>
            <person name="Pan J."/>
            <person name="Luo Z.H."/>
            <person name="Li M."/>
        </authorList>
    </citation>
    <scope>NUCLEOTIDE SEQUENCE [LARGE SCALE GENOMIC DNA]</scope>
    <source>
        <strain evidence="2">HyVt-456</strain>
    </source>
</reference>
<feature type="non-terminal residue" evidence="2">
    <location>
        <position position="273"/>
    </location>
</feature>
<name>A0A7V1PTR5_CALAY</name>
<organism evidence="2">
    <name type="scientific">Caldithrix abyssi</name>
    <dbReference type="NCBI Taxonomy" id="187145"/>
    <lineage>
        <taxon>Bacteria</taxon>
        <taxon>Pseudomonadati</taxon>
        <taxon>Calditrichota</taxon>
        <taxon>Calditrichia</taxon>
        <taxon>Calditrichales</taxon>
        <taxon>Calditrichaceae</taxon>
        <taxon>Caldithrix</taxon>
    </lineage>
</organism>
<comment type="caution">
    <text evidence="2">The sequence shown here is derived from an EMBL/GenBank/DDBJ whole genome shotgun (WGS) entry which is preliminary data.</text>
</comment>
<feature type="chain" id="PRO_5031377423" evidence="1">
    <location>
        <begin position="31"/>
        <end position="273"/>
    </location>
</feature>
<evidence type="ECO:0000256" key="1">
    <source>
        <dbReference type="SAM" id="SignalP"/>
    </source>
</evidence>